<dbReference type="Proteomes" id="UP000075901">
    <property type="component" value="Unassembled WGS sequence"/>
</dbReference>
<evidence type="ECO:0000256" key="5">
    <source>
        <dbReference type="RuleBase" id="RU000384"/>
    </source>
</evidence>
<evidence type="ECO:0000256" key="3">
    <source>
        <dbReference type="ARBA" id="ARBA00022842"/>
    </source>
</evidence>
<dbReference type="SUPFAM" id="SSF55931">
    <property type="entry name" value="Glutamine synthetase/guanido kinase"/>
    <property type="match status" value="1"/>
</dbReference>
<sequence>MLDEDGTPFDVEPRNVLNRVWQRLRQRGLSPVVAVELEFYLIDRQRDAEGYLQPPCAPGTQERNTQSQVYSVDNLNHFADVLSEIDELARLQGIPADGAVAEASPGQFEINLHHTSDVLLACDHALALKRLVRMVAEKHNIQATFMAKPYEEHAGSGMHVHISMLDNQGNNVFADDDGEDSVLLKQVLAGMIALMPASMALLAPNVNAYRRFQPGMYVPTQASWGHNNRTVALRIPCGDRDSHRVEYRVAGADANPYLVMAAILAGMVYGLDTSLPLPEPVTGNGLEQEGLPFPIRQSDALYEFEHQPALNALLGERFSHVYLACKTDELVQFE</sequence>
<evidence type="ECO:0000313" key="8">
    <source>
        <dbReference type="Proteomes" id="UP000075901"/>
    </source>
</evidence>
<dbReference type="GO" id="GO:0006542">
    <property type="term" value="P:glutamine biosynthetic process"/>
    <property type="evidence" value="ECO:0007669"/>
    <property type="project" value="TreeGrafter"/>
</dbReference>
<keyword evidence="8" id="KW-1185">Reference proteome</keyword>
<dbReference type="SMART" id="SM01230">
    <property type="entry name" value="Gln-synt_C"/>
    <property type="match status" value="1"/>
</dbReference>
<evidence type="ECO:0000256" key="4">
    <source>
        <dbReference type="PROSITE-ProRule" id="PRU01331"/>
    </source>
</evidence>
<dbReference type="Pfam" id="PF00120">
    <property type="entry name" value="Gln-synt_C"/>
    <property type="match status" value="1"/>
</dbReference>
<dbReference type="Gene3D" id="3.30.590.10">
    <property type="entry name" value="Glutamine synthetase/guanido kinase, catalytic domain"/>
    <property type="match status" value="1"/>
</dbReference>
<proteinExistence type="inferred from homology"/>
<accession>A0A182SCK1</accession>
<feature type="domain" description="GS catalytic" evidence="6">
    <location>
        <begin position="13"/>
        <end position="334"/>
    </location>
</feature>
<dbReference type="PANTHER" id="PTHR43785:SF12">
    <property type="entry name" value="TYPE-1 GLUTAMINE SYNTHETASE 2"/>
    <property type="match status" value="1"/>
</dbReference>
<dbReference type="AlphaFoldDB" id="A0A182SCK1"/>
<protein>
    <recommendedName>
        <fullName evidence="6">GS catalytic domain-containing protein</fullName>
    </recommendedName>
</protein>
<dbReference type="PROSITE" id="PS00181">
    <property type="entry name" value="GLNA_ATP"/>
    <property type="match status" value="1"/>
</dbReference>
<evidence type="ECO:0000259" key="6">
    <source>
        <dbReference type="PROSITE" id="PS51987"/>
    </source>
</evidence>
<keyword evidence="3" id="KW-0460">Magnesium</keyword>
<evidence type="ECO:0000313" key="7">
    <source>
        <dbReference type="EnsemblMetazoa" id="AMAM004042-PA"/>
    </source>
</evidence>
<comment type="cofactor">
    <cofactor evidence="1">
        <name>Mg(2+)</name>
        <dbReference type="ChEBI" id="CHEBI:18420"/>
    </cofactor>
</comment>
<dbReference type="InterPro" id="IPR014746">
    <property type="entry name" value="Gln_synth/guanido_kin_cat_dom"/>
</dbReference>
<name>A0A182SCK1_9DIPT</name>
<organism evidence="7 8">
    <name type="scientific">Anopheles maculatus</name>
    <dbReference type="NCBI Taxonomy" id="74869"/>
    <lineage>
        <taxon>Eukaryota</taxon>
        <taxon>Metazoa</taxon>
        <taxon>Ecdysozoa</taxon>
        <taxon>Arthropoda</taxon>
        <taxon>Hexapoda</taxon>
        <taxon>Insecta</taxon>
        <taxon>Pterygota</taxon>
        <taxon>Neoptera</taxon>
        <taxon>Endopterygota</taxon>
        <taxon>Diptera</taxon>
        <taxon>Nematocera</taxon>
        <taxon>Culicoidea</taxon>
        <taxon>Culicidae</taxon>
        <taxon>Anophelinae</taxon>
        <taxon>Anopheles</taxon>
        <taxon>Anopheles maculatus group</taxon>
    </lineage>
</organism>
<evidence type="ECO:0000256" key="1">
    <source>
        <dbReference type="ARBA" id="ARBA00001946"/>
    </source>
</evidence>
<reference evidence="8" key="1">
    <citation type="submission" date="2013-09" db="EMBL/GenBank/DDBJ databases">
        <title>The Genome Sequence of Anopheles maculatus species B.</title>
        <authorList>
            <consortium name="The Broad Institute Genomics Platform"/>
            <person name="Neafsey D.E."/>
            <person name="Besansky N."/>
            <person name="Howell P."/>
            <person name="Walton C."/>
            <person name="Young S.K."/>
            <person name="Zeng Q."/>
            <person name="Gargeya S."/>
            <person name="Fitzgerald M."/>
            <person name="Haas B."/>
            <person name="Abouelleil A."/>
            <person name="Allen A.W."/>
            <person name="Alvarado L."/>
            <person name="Arachchi H.M."/>
            <person name="Berlin A.M."/>
            <person name="Chapman S.B."/>
            <person name="Gainer-Dewar J."/>
            <person name="Goldberg J."/>
            <person name="Griggs A."/>
            <person name="Gujja S."/>
            <person name="Hansen M."/>
            <person name="Howarth C."/>
            <person name="Imamovic A."/>
            <person name="Ireland A."/>
            <person name="Larimer J."/>
            <person name="McCowan C."/>
            <person name="Murphy C."/>
            <person name="Pearson M."/>
            <person name="Poon T.W."/>
            <person name="Priest M."/>
            <person name="Roberts A."/>
            <person name="Saif S."/>
            <person name="Shea T."/>
            <person name="Sisk P."/>
            <person name="Sykes S."/>
            <person name="Wortman J."/>
            <person name="Nusbaum C."/>
            <person name="Birren B."/>
        </authorList>
    </citation>
    <scope>NUCLEOTIDE SEQUENCE [LARGE SCALE GENOMIC DNA]</scope>
    <source>
        <strain evidence="8">maculatus3</strain>
    </source>
</reference>
<evidence type="ECO:0000256" key="2">
    <source>
        <dbReference type="ARBA" id="ARBA00022598"/>
    </source>
</evidence>
<dbReference type="VEuPathDB" id="VectorBase:AMAM004042"/>
<dbReference type="PANTHER" id="PTHR43785">
    <property type="entry name" value="GAMMA-GLUTAMYLPUTRESCINE SYNTHETASE"/>
    <property type="match status" value="1"/>
</dbReference>
<dbReference type="InterPro" id="IPR008146">
    <property type="entry name" value="Gln_synth_cat_dom"/>
</dbReference>
<reference evidence="7" key="2">
    <citation type="submission" date="2020-05" db="UniProtKB">
        <authorList>
            <consortium name="EnsemblMetazoa"/>
        </authorList>
    </citation>
    <scope>IDENTIFICATION</scope>
    <source>
        <strain evidence="7">maculatus3</strain>
    </source>
</reference>
<keyword evidence="2" id="KW-0436">Ligase</keyword>
<dbReference type="PROSITE" id="PS51987">
    <property type="entry name" value="GS_CATALYTIC"/>
    <property type="match status" value="1"/>
</dbReference>
<dbReference type="GO" id="GO:0006598">
    <property type="term" value="P:polyamine catabolic process"/>
    <property type="evidence" value="ECO:0007669"/>
    <property type="project" value="TreeGrafter"/>
</dbReference>
<dbReference type="InterPro" id="IPR027303">
    <property type="entry name" value="Gln_synth_gly_rich_site"/>
</dbReference>
<comment type="similarity">
    <text evidence="4 5">Belongs to the glutamine synthetase family.</text>
</comment>
<dbReference type="EnsemblMetazoa" id="AMAM004042-RA">
    <property type="protein sequence ID" value="AMAM004042-PA"/>
    <property type="gene ID" value="AMAM004042"/>
</dbReference>
<dbReference type="GO" id="GO:0004356">
    <property type="term" value="F:glutamine synthetase activity"/>
    <property type="evidence" value="ECO:0007669"/>
    <property type="project" value="InterPro"/>
</dbReference>